<feature type="region of interest" description="Disordered" evidence="2">
    <location>
        <begin position="368"/>
        <end position="417"/>
    </location>
</feature>
<dbReference type="AlphaFoldDB" id="A0AAP0NB59"/>
<sequence>MEQIESNIKGVLREYQKLSSTARSEEARIDGLNKEIELLEDRIRAPDSSQSERHRMQNLLTYHSTLIDRASSRTDLLRVLHEDLLFLFTRRTQLRNSDGAGGSGVDAMPNVSFSSGLSSGDDENQGFMKNCSMFGSMHTMRMSDHGNLEEETTADQQQMPLGVKLLQINMNEDACLTPEDGSEYCDDLQCKNNILDNIAMSILAPNANVDNILKEAMENSNFPCEESEGSKKVHGEMGSAANHNIDRQLTVDFDETGNPTGANSGAFKRSINSYVCEFLPIRFKQIGEIPVENYKSVVNALTDKYIFDITKSYTRKKISSCYRQHKYKLLVQVKKDLEIGLEPQKPSYVNEEDWNAFVAKTKDDEFDKISKKNKASRSQQSALSRKGMPSTIHKRKLKGSDQGPEDNSTWMKVNKPKRGRPRKLLAVVEDNQSVIDTIVLPVDQEVVQPQVYFITLAFPGYGIQYDGICMSVLGDNGLTCLLFWF</sequence>
<keyword evidence="4" id="KW-1185">Reference proteome</keyword>
<evidence type="ECO:0000313" key="4">
    <source>
        <dbReference type="Proteomes" id="UP001415857"/>
    </source>
</evidence>
<name>A0AAP0NB59_LIQFO</name>
<dbReference type="Proteomes" id="UP001415857">
    <property type="component" value="Unassembled WGS sequence"/>
</dbReference>
<dbReference type="PANTHER" id="PTHR33018:SF34">
    <property type="entry name" value="OS02G0472350 PROTEIN"/>
    <property type="match status" value="1"/>
</dbReference>
<evidence type="ECO:0000256" key="2">
    <source>
        <dbReference type="SAM" id="MobiDB-lite"/>
    </source>
</evidence>
<feature type="coiled-coil region" evidence="1">
    <location>
        <begin position="1"/>
        <end position="42"/>
    </location>
</feature>
<proteinExistence type="predicted"/>
<keyword evidence="1" id="KW-0175">Coiled coil</keyword>
<comment type="caution">
    <text evidence="3">The sequence shown here is derived from an EMBL/GenBank/DDBJ whole genome shotgun (WGS) entry which is preliminary data.</text>
</comment>
<gene>
    <name evidence="3" type="ORF">L1049_001243</name>
</gene>
<evidence type="ECO:0000313" key="3">
    <source>
        <dbReference type="EMBL" id="KAK9269468.1"/>
    </source>
</evidence>
<evidence type="ECO:0000256" key="1">
    <source>
        <dbReference type="SAM" id="Coils"/>
    </source>
</evidence>
<dbReference type="PANTHER" id="PTHR33018">
    <property type="entry name" value="OS10G0338966 PROTEIN-RELATED"/>
    <property type="match status" value="1"/>
</dbReference>
<protein>
    <submittedName>
        <fullName evidence="3">Uncharacterized protein</fullName>
    </submittedName>
</protein>
<reference evidence="3 4" key="1">
    <citation type="journal article" date="2024" name="Plant J.">
        <title>Genome sequences and population genomics reveal climatic adaptation and genomic divergence between two closely related sweetgum species.</title>
        <authorList>
            <person name="Xu W.Q."/>
            <person name="Ren C.Q."/>
            <person name="Zhang X.Y."/>
            <person name="Comes H.P."/>
            <person name="Liu X.H."/>
            <person name="Li Y.G."/>
            <person name="Kettle C.J."/>
            <person name="Jalonen R."/>
            <person name="Gaisberger H."/>
            <person name="Ma Y.Z."/>
            <person name="Qiu Y.X."/>
        </authorList>
    </citation>
    <scope>NUCLEOTIDE SEQUENCE [LARGE SCALE GENOMIC DNA]</scope>
    <source>
        <strain evidence="3">Hangzhou</strain>
    </source>
</reference>
<dbReference type="EMBL" id="JBBPBK010000015">
    <property type="protein sequence ID" value="KAK9269468.1"/>
    <property type="molecule type" value="Genomic_DNA"/>
</dbReference>
<organism evidence="3 4">
    <name type="scientific">Liquidambar formosana</name>
    <name type="common">Formosan gum</name>
    <dbReference type="NCBI Taxonomy" id="63359"/>
    <lineage>
        <taxon>Eukaryota</taxon>
        <taxon>Viridiplantae</taxon>
        <taxon>Streptophyta</taxon>
        <taxon>Embryophyta</taxon>
        <taxon>Tracheophyta</taxon>
        <taxon>Spermatophyta</taxon>
        <taxon>Magnoliopsida</taxon>
        <taxon>eudicotyledons</taxon>
        <taxon>Gunneridae</taxon>
        <taxon>Pentapetalae</taxon>
        <taxon>Saxifragales</taxon>
        <taxon>Altingiaceae</taxon>
        <taxon>Liquidambar</taxon>
    </lineage>
</organism>
<accession>A0AAP0NB59</accession>